<feature type="transmembrane region" description="Helical" evidence="9">
    <location>
        <begin position="415"/>
        <end position="437"/>
    </location>
</feature>
<reference evidence="10 11" key="1">
    <citation type="submission" date="2019-02" db="EMBL/GenBank/DDBJ databases">
        <title>Prokaryotic population dynamics and viral predation in marine succession experiment using metagenomics: the confinement effect.</title>
        <authorList>
            <person name="Haro-Moreno J.M."/>
            <person name="Rodriguez-Valera F."/>
            <person name="Lopez-Perez M."/>
        </authorList>
    </citation>
    <scope>NUCLEOTIDE SEQUENCE [LARGE SCALE GENOMIC DNA]</scope>
    <source>
        <strain evidence="10">MED-G169</strain>
    </source>
</reference>
<dbReference type="PANTHER" id="PTHR30330">
    <property type="entry name" value="AGSS FAMILY TRANSPORTER, SODIUM-ALANINE"/>
    <property type="match status" value="1"/>
</dbReference>
<dbReference type="Pfam" id="PF01235">
    <property type="entry name" value="Na_Ala_symp"/>
    <property type="match status" value="1"/>
</dbReference>
<feature type="transmembrane region" description="Helical" evidence="9">
    <location>
        <begin position="205"/>
        <end position="226"/>
    </location>
</feature>
<keyword evidence="9" id="KW-0997">Cell inner membrane</keyword>
<dbReference type="Proteomes" id="UP000318148">
    <property type="component" value="Unassembled WGS sequence"/>
</dbReference>
<dbReference type="GO" id="GO:0005886">
    <property type="term" value="C:plasma membrane"/>
    <property type="evidence" value="ECO:0007669"/>
    <property type="project" value="UniProtKB-SubCell"/>
</dbReference>
<feature type="transmembrane region" description="Helical" evidence="9">
    <location>
        <begin position="92"/>
        <end position="115"/>
    </location>
</feature>
<dbReference type="GO" id="GO:0005283">
    <property type="term" value="F:amino acid:sodium symporter activity"/>
    <property type="evidence" value="ECO:0007669"/>
    <property type="project" value="InterPro"/>
</dbReference>
<dbReference type="PRINTS" id="PR00175">
    <property type="entry name" value="NAALASMPORT"/>
</dbReference>
<evidence type="ECO:0000256" key="4">
    <source>
        <dbReference type="ARBA" id="ARBA00022475"/>
    </source>
</evidence>
<dbReference type="NCBIfam" id="TIGR00835">
    <property type="entry name" value="agcS"/>
    <property type="match status" value="1"/>
</dbReference>
<feature type="transmembrane region" description="Helical" evidence="9">
    <location>
        <begin position="67"/>
        <end position="86"/>
    </location>
</feature>
<feature type="transmembrane region" description="Helical" evidence="9">
    <location>
        <begin position="141"/>
        <end position="160"/>
    </location>
</feature>
<comment type="subcellular location">
    <subcellularLocation>
        <location evidence="9">Cell inner membrane</location>
        <topology evidence="9">Multi-pass membrane protein</topology>
    </subcellularLocation>
    <subcellularLocation>
        <location evidence="1">Cell membrane</location>
        <topology evidence="1">Multi-pass membrane protein</topology>
    </subcellularLocation>
</comment>
<organism evidence="10 11">
    <name type="scientific">SAR92 clade bacterium</name>
    <dbReference type="NCBI Taxonomy" id="2315479"/>
    <lineage>
        <taxon>Bacteria</taxon>
        <taxon>Pseudomonadati</taxon>
        <taxon>Pseudomonadota</taxon>
        <taxon>Gammaproteobacteria</taxon>
        <taxon>Cellvibrionales</taxon>
        <taxon>Porticoccaceae</taxon>
        <taxon>SAR92 clade</taxon>
    </lineage>
</organism>
<proteinExistence type="inferred from homology"/>
<dbReference type="InterPro" id="IPR001463">
    <property type="entry name" value="Na/Ala_symport"/>
</dbReference>
<keyword evidence="6 9" id="KW-0769">Symport</keyword>
<protein>
    <submittedName>
        <fullName evidence="10">Alanine:cation symporter family protein</fullName>
    </submittedName>
</protein>
<comment type="caution">
    <text evidence="10">The sequence shown here is derived from an EMBL/GenBank/DDBJ whole genome shotgun (WGS) entry which is preliminary data.</text>
</comment>
<evidence type="ECO:0000256" key="7">
    <source>
        <dbReference type="ARBA" id="ARBA00022989"/>
    </source>
</evidence>
<evidence type="ECO:0000256" key="8">
    <source>
        <dbReference type="ARBA" id="ARBA00023136"/>
    </source>
</evidence>
<feature type="transmembrane region" description="Helical" evidence="9">
    <location>
        <begin position="296"/>
        <end position="317"/>
    </location>
</feature>
<evidence type="ECO:0000313" key="10">
    <source>
        <dbReference type="EMBL" id="RZO05903.1"/>
    </source>
</evidence>
<feature type="transmembrane region" description="Helical" evidence="9">
    <location>
        <begin position="232"/>
        <end position="255"/>
    </location>
</feature>
<evidence type="ECO:0000313" key="11">
    <source>
        <dbReference type="Proteomes" id="UP000318148"/>
    </source>
</evidence>
<dbReference type="PANTHER" id="PTHR30330:SF7">
    <property type="entry name" value="SODIUM_PROTON-DEPENDENT ALANINE CARRIER PROTEIN YRBD-RELATED"/>
    <property type="match status" value="1"/>
</dbReference>
<dbReference type="AlphaFoldDB" id="A0A520LL41"/>
<dbReference type="PROSITE" id="PS00873">
    <property type="entry name" value="NA_ALANINE_SYMP"/>
    <property type="match status" value="1"/>
</dbReference>
<gene>
    <name evidence="10" type="ORF">EVB02_03015</name>
</gene>
<keyword evidence="8 9" id="KW-0472">Membrane</keyword>
<evidence type="ECO:0000256" key="2">
    <source>
        <dbReference type="ARBA" id="ARBA00009261"/>
    </source>
</evidence>
<dbReference type="FunFam" id="1.20.1740.10:FF:000004">
    <property type="entry name" value="Sodium:alanine symporter family protein"/>
    <property type="match status" value="1"/>
</dbReference>
<feature type="transmembrane region" description="Helical" evidence="9">
    <location>
        <begin position="180"/>
        <end position="196"/>
    </location>
</feature>
<evidence type="ECO:0000256" key="1">
    <source>
        <dbReference type="ARBA" id="ARBA00004651"/>
    </source>
</evidence>
<evidence type="ECO:0000256" key="3">
    <source>
        <dbReference type="ARBA" id="ARBA00022448"/>
    </source>
</evidence>
<sequence>MEQIVNTLNSIIWSKPLILLCLGAGVWFSCRTKFLQIRHFRHMLSLIFQGNTSESGISSFQALSISLSGRVGTGNIAGVATAIAIGGPGAVFWMWVVAFFGAATAFIEATLAQLYKEKDESGMYRGGPAYYIDKAMKNKTYAVIFALSTIIAVGFCLPGIQANSIAISAENAWGISRTNLGYFLVFMIGIIVFGGVRRIAKFTQVIVPFMAITYLCLALIVIGLNISEIPNVIFLILSSAFSIDAGFGAIVGSAIEMGVKRGIYSNEAGQGTAPHASAAAEVSHPVKQGLVQAFSVYIDTLLVCTATALMILLTGFYNVVSPDGGMIYSGIQGVEAGPGYVQSVFETIIPGFGAIILAISLFFFAFTTILAYYYIAETNIVYLNKYFNTPSLKFFLKLLLLGSVMFGSVKSAELAWAMGDIGVGLMAWLNIIAIIILQKPALKALQHYENQLDESEGKDFVAADISIENTDCWAGDN</sequence>
<accession>A0A520LL41</accession>
<evidence type="ECO:0000256" key="6">
    <source>
        <dbReference type="ARBA" id="ARBA00022847"/>
    </source>
</evidence>
<evidence type="ECO:0000256" key="9">
    <source>
        <dbReference type="RuleBase" id="RU363064"/>
    </source>
</evidence>
<name>A0A520LL41_9GAMM</name>
<keyword evidence="5 9" id="KW-0812">Transmembrane</keyword>
<feature type="transmembrane region" description="Helical" evidence="9">
    <location>
        <begin position="394"/>
        <end position="409"/>
    </location>
</feature>
<keyword evidence="3 9" id="KW-0813">Transport</keyword>
<dbReference type="EMBL" id="SHBO01000034">
    <property type="protein sequence ID" value="RZO05903.1"/>
    <property type="molecule type" value="Genomic_DNA"/>
</dbReference>
<evidence type="ECO:0000256" key="5">
    <source>
        <dbReference type="ARBA" id="ARBA00022692"/>
    </source>
</evidence>
<keyword evidence="4" id="KW-1003">Cell membrane</keyword>
<keyword evidence="7 9" id="KW-1133">Transmembrane helix</keyword>
<feature type="transmembrane region" description="Helical" evidence="9">
    <location>
        <begin position="12"/>
        <end position="30"/>
    </location>
</feature>
<comment type="similarity">
    <text evidence="2 9">Belongs to the alanine or glycine:cation symporter (AGCS) (TC 2.A.25) family.</text>
</comment>
<feature type="transmembrane region" description="Helical" evidence="9">
    <location>
        <begin position="348"/>
        <end position="373"/>
    </location>
</feature>